<dbReference type="GeneID" id="81443621"/>
<dbReference type="PANTHER" id="PTHR42040">
    <property type="entry name" value="INNER KINETOCHORE SUBUNIT FTA4"/>
    <property type="match status" value="1"/>
</dbReference>
<organism evidence="3 4">
    <name type="scientific">Penicillium cataractarum</name>
    <dbReference type="NCBI Taxonomy" id="2100454"/>
    <lineage>
        <taxon>Eukaryota</taxon>
        <taxon>Fungi</taxon>
        <taxon>Dikarya</taxon>
        <taxon>Ascomycota</taxon>
        <taxon>Pezizomycotina</taxon>
        <taxon>Eurotiomycetes</taxon>
        <taxon>Eurotiomycetidae</taxon>
        <taxon>Eurotiales</taxon>
        <taxon>Aspergillaceae</taxon>
        <taxon>Penicillium</taxon>
    </lineage>
</organism>
<dbReference type="PANTHER" id="PTHR42040:SF1">
    <property type="entry name" value="INNER KINETOCHORE SUBUNIT FTA4"/>
    <property type="match status" value="1"/>
</dbReference>
<feature type="compositionally biased region" description="Polar residues" evidence="2">
    <location>
        <begin position="218"/>
        <end position="229"/>
    </location>
</feature>
<gene>
    <name evidence="3" type="ORF">N7496_011529</name>
</gene>
<feature type="coiled-coil region" evidence="1">
    <location>
        <begin position="141"/>
        <end position="178"/>
    </location>
</feature>
<evidence type="ECO:0000313" key="4">
    <source>
        <dbReference type="Proteomes" id="UP001147782"/>
    </source>
</evidence>
<evidence type="ECO:0000256" key="1">
    <source>
        <dbReference type="SAM" id="Coils"/>
    </source>
</evidence>
<dbReference type="RefSeq" id="XP_056550402.1">
    <property type="nucleotide sequence ID" value="XM_056704442.1"/>
</dbReference>
<dbReference type="EMBL" id="JAPZBS010000009">
    <property type="protein sequence ID" value="KAJ5359116.1"/>
    <property type="molecule type" value="Genomic_DNA"/>
</dbReference>
<protein>
    <recommendedName>
        <fullName evidence="5">Kinetochore protein fta4</fullName>
    </recommendedName>
</protein>
<sequence length="251" mass="28487">MDSAQNISELKSSFIRGQVRILSESLEPPEDWKNYAVETDEGDLPEKEMAYLRASSMDNSLGLEANPLLVNMAAKQHNRVVYSSQAIHHIAHQIASLYWTSVNEEIQDRASFANGVEKTADLSRHMNITKLPLDIESQSASDDSNSRYQQLREQLVTLDEQRQQRQRRLDQLQHLQRLLGPFKDPQKDIQPNLVTRDGELVQELEKMRMLAARVGGRISQQKQGHLSTQESKEYLLPGSGPRLGALLDTES</sequence>
<dbReference type="GO" id="GO:0031511">
    <property type="term" value="C:Mis6-Sim4 complex"/>
    <property type="evidence" value="ECO:0007669"/>
    <property type="project" value="InterPro"/>
</dbReference>
<dbReference type="Proteomes" id="UP001147782">
    <property type="component" value="Unassembled WGS sequence"/>
</dbReference>
<feature type="region of interest" description="Disordered" evidence="2">
    <location>
        <begin position="216"/>
        <end position="251"/>
    </location>
</feature>
<proteinExistence type="predicted"/>
<evidence type="ECO:0008006" key="5">
    <source>
        <dbReference type="Google" id="ProtNLM"/>
    </source>
</evidence>
<reference evidence="3" key="2">
    <citation type="journal article" date="2023" name="IMA Fungus">
        <title>Comparative genomic study of the Penicillium genus elucidates a diverse pangenome and 15 lateral gene transfer events.</title>
        <authorList>
            <person name="Petersen C."/>
            <person name="Sorensen T."/>
            <person name="Nielsen M.R."/>
            <person name="Sondergaard T.E."/>
            <person name="Sorensen J.L."/>
            <person name="Fitzpatrick D.A."/>
            <person name="Frisvad J.C."/>
            <person name="Nielsen K.L."/>
        </authorList>
    </citation>
    <scope>NUCLEOTIDE SEQUENCE</scope>
    <source>
        <strain evidence="3">IBT 29864</strain>
    </source>
</reference>
<keyword evidence="1" id="KW-0175">Coiled coil</keyword>
<reference evidence="3" key="1">
    <citation type="submission" date="2022-11" db="EMBL/GenBank/DDBJ databases">
        <authorList>
            <person name="Petersen C."/>
        </authorList>
    </citation>
    <scope>NUCLEOTIDE SEQUENCE</scope>
    <source>
        <strain evidence="3">IBT 29864</strain>
    </source>
</reference>
<accession>A0A9W9RFB6</accession>
<evidence type="ECO:0000256" key="2">
    <source>
        <dbReference type="SAM" id="MobiDB-lite"/>
    </source>
</evidence>
<comment type="caution">
    <text evidence="3">The sequence shown here is derived from an EMBL/GenBank/DDBJ whole genome shotgun (WGS) entry which is preliminary data.</text>
</comment>
<dbReference type="InterPro" id="IPR025207">
    <property type="entry name" value="Sim4_Fta4"/>
</dbReference>
<keyword evidence="4" id="KW-1185">Reference proteome</keyword>
<dbReference type="Pfam" id="PF13093">
    <property type="entry name" value="FTA4"/>
    <property type="match status" value="1"/>
</dbReference>
<dbReference type="OrthoDB" id="21214at2759"/>
<name>A0A9W9RFB6_9EURO</name>
<evidence type="ECO:0000313" key="3">
    <source>
        <dbReference type="EMBL" id="KAJ5359116.1"/>
    </source>
</evidence>
<dbReference type="AlphaFoldDB" id="A0A9W9RFB6"/>